<keyword evidence="11 15" id="KW-1133">Transmembrane helix</keyword>
<dbReference type="SUPFAM" id="SSF55785">
    <property type="entry name" value="PYP-like sensor domain (PAS domain)"/>
    <property type="match status" value="1"/>
</dbReference>
<evidence type="ECO:0000256" key="12">
    <source>
        <dbReference type="ARBA" id="ARBA00023012"/>
    </source>
</evidence>
<dbReference type="PROSITE" id="PS50112">
    <property type="entry name" value="PAS"/>
    <property type="match status" value="1"/>
</dbReference>
<dbReference type="FunFam" id="1.10.287.130:FF:000008">
    <property type="entry name" value="Two-component sensor histidine kinase"/>
    <property type="match status" value="1"/>
</dbReference>
<evidence type="ECO:0000259" key="16">
    <source>
        <dbReference type="PROSITE" id="PS50109"/>
    </source>
</evidence>
<keyword evidence="9" id="KW-0418">Kinase</keyword>
<dbReference type="InterPro" id="IPR035965">
    <property type="entry name" value="PAS-like_dom_sf"/>
</dbReference>
<dbReference type="Pfam" id="PF00672">
    <property type="entry name" value="HAMP"/>
    <property type="match status" value="1"/>
</dbReference>
<dbReference type="InterPro" id="IPR004358">
    <property type="entry name" value="Sig_transdc_His_kin-like_C"/>
</dbReference>
<evidence type="ECO:0000256" key="6">
    <source>
        <dbReference type="ARBA" id="ARBA00022679"/>
    </source>
</evidence>
<dbReference type="SUPFAM" id="SSF103190">
    <property type="entry name" value="Sensory domain-like"/>
    <property type="match status" value="1"/>
</dbReference>
<dbReference type="OrthoDB" id="9813151at2"/>
<evidence type="ECO:0000313" key="19">
    <source>
        <dbReference type="EMBL" id="AKJ63570.1"/>
    </source>
</evidence>
<evidence type="ECO:0000259" key="17">
    <source>
        <dbReference type="PROSITE" id="PS50112"/>
    </source>
</evidence>
<dbReference type="STRING" id="1307763.L21SP4_00289"/>
<dbReference type="SUPFAM" id="SSF47384">
    <property type="entry name" value="Homodimeric domain of signal transducing histidine kinase"/>
    <property type="match status" value="1"/>
</dbReference>
<evidence type="ECO:0000256" key="10">
    <source>
        <dbReference type="ARBA" id="ARBA00022840"/>
    </source>
</evidence>
<dbReference type="CDD" id="cd00130">
    <property type="entry name" value="PAS"/>
    <property type="match status" value="1"/>
</dbReference>
<evidence type="ECO:0000256" key="4">
    <source>
        <dbReference type="ARBA" id="ARBA00022475"/>
    </source>
</evidence>
<dbReference type="InterPro" id="IPR003594">
    <property type="entry name" value="HATPase_dom"/>
</dbReference>
<feature type="domain" description="Histidine kinase" evidence="16">
    <location>
        <begin position="375"/>
        <end position="594"/>
    </location>
</feature>
<dbReference type="Gene3D" id="6.10.340.10">
    <property type="match status" value="1"/>
</dbReference>
<keyword evidence="7 15" id="KW-0812">Transmembrane</keyword>
<evidence type="ECO:0000256" key="9">
    <source>
        <dbReference type="ARBA" id="ARBA00022777"/>
    </source>
</evidence>
<dbReference type="GO" id="GO:0016036">
    <property type="term" value="P:cellular response to phosphate starvation"/>
    <property type="evidence" value="ECO:0007669"/>
    <property type="project" value="TreeGrafter"/>
</dbReference>
<evidence type="ECO:0000256" key="3">
    <source>
        <dbReference type="ARBA" id="ARBA00012438"/>
    </source>
</evidence>
<dbReference type="AlphaFoldDB" id="A0A0G3EFJ4"/>
<comment type="subcellular location">
    <subcellularLocation>
        <location evidence="2">Cell membrane</location>
        <topology evidence="2">Multi-pass membrane protein</topology>
    </subcellularLocation>
</comment>
<dbReference type="Pfam" id="PF00989">
    <property type="entry name" value="PAS"/>
    <property type="match status" value="1"/>
</dbReference>
<dbReference type="RefSeq" id="WP_052880989.1">
    <property type="nucleotide sequence ID" value="NZ_CP010904.1"/>
</dbReference>
<evidence type="ECO:0000256" key="7">
    <source>
        <dbReference type="ARBA" id="ARBA00022692"/>
    </source>
</evidence>
<dbReference type="SUPFAM" id="SSF55874">
    <property type="entry name" value="ATPase domain of HSP90 chaperone/DNA topoisomerase II/histidine kinase"/>
    <property type="match status" value="1"/>
</dbReference>
<dbReference type="GO" id="GO:0005886">
    <property type="term" value="C:plasma membrane"/>
    <property type="evidence" value="ECO:0007669"/>
    <property type="project" value="UniProtKB-SubCell"/>
</dbReference>
<dbReference type="Gene3D" id="1.10.287.130">
    <property type="match status" value="1"/>
</dbReference>
<feature type="domain" description="HAMP" evidence="18">
    <location>
        <begin position="192"/>
        <end position="244"/>
    </location>
</feature>
<keyword evidence="5" id="KW-0597">Phosphoprotein</keyword>
<keyword evidence="20" id="KW-1185">Reference proteome</keyword>
<dbReference type="PANTHER" id="PTHR45453">
    <property type="entry name" value="PHOSPHATE REGULON SENSOR PROTEIN PHOR"/>
    <property type="match status" value="1"/>
</dbReference>
<organism evidence="19 20">
    <name type="scientific">Kiritimatiella glycovorans</name>
    <dbReference type="NCBI Taxonomy" id="1307763"/>
    <lineage>
        <taxon>Bacteria</taxon>
        <taxon>Pseudomonadati</taxon>
        <taxon>Kiritimatiellota</taxon>
        <taxon>Kiritimatiellia</taxon>
        <taxon>Kiritimatiellales</taxon>
        <taxon>Kiritimatiellaceae</taxon>
        <taxon>Kiritimatiella</taxon>
    </lineage>
</organism>
<keyword evidence="12" id="KW-0902">Two-component regulatory system</keyword>
<dbReference type="SMART" id="SM00304">
    <property type="entry name" value="HAMP"/>
    <property type="match status" value="1"/>
</dbReference>
<dbReference type="GO" id="GO:0000155">
    <property type="term" value="F:phosphorelay sensor kinase activity"/>
    <property type="evidence" value="ECO:0007669"/>
    <property type="project" value="InterPro"/>
</dbReference>
<dbReference type="InterPro" id="IPR036097">
    <property type="entry name" value="HisK_dim/P_sf"/>
</dbReference>
<dbReference type="EMBL" id="CP010904">
    <property type="protein sequence ID" value="AKJ63570.1"/>
    <property type="molecule type" value="Genomic_DNA"/>
</dbReference>
<gene>
    <name evidence="19" type="primary">phoR</name>
    <name evidence="19" type="ORF">L21SP4_00289</name>
</gene>
<dbReference type="InterPro" id="IPR003661">
    <property type="entry name" value="HisK_dim/P_dom"/>
</dbReference>
<evidence type="ECO:0000256" key="13">
    <source>
        <dbReference type="ARBA" id="ARBA00023136"/>
    </source>
</evidence>
<dbReference type="CDD" id="cd06225">
    <property type="entry name" value="HAMP"/>
    <property type="match status" value="1"/>
</dbReference>
<evidence type="ECO:0000256" key="15">
    <source>
        <dbReference type="SAM" id="Phobius"/>
    </source>
</evidence>
<reference evidence="20" key="1">
    <citation type="submission" date="2015-02" db="EMBL/GenBank/DDBJ databases">
        <title>Description and complete genome sequence of the first cultured representative of the subdivision 5 of the Verrucomicrobia phylum.</title>
        <authorList>
            <person name="Spring S."/>
            <person name="Bunk B."/>
            <person name="Sproer C."/>
            <person name="Klenk H.-P."/>
        </authorList>
    </citation>
    <scope>NUCLEOTIDE SEQUENCE [LARGE SCALE GENOMIC DNA]</scope>
    <source>
        <strain evidence="20">L21-Fru-AB</strain>
    </source>
</reference>
<dbReference type="InterPro" id="IPR003660">
    <property type="entry name" value="HAMP_dom"/>
</dbReference>
<dbReference type="PROSITE" id="PS50109">
    <property type="entry name" value="HIS_KIN"/>
    <property type="match status" value="1"/>
</dbReference>
<dbReference type="InterPro" id="IPR029151">
    <property type="entry name" value="Sensor-like_sf"/>
</dbReference>
<dbReference type="InterPro" id="IPR005467">
    <property type="entry name" value="His_kinase_dom"/>
</dbReference>
<protein>
    <recommendedName>
        <fullName evidence="3">histidine kinase</fullName>
        <ecNumber evidence="3">2.7.13.3</ecNumber>
    </recommendedName>
</protein>
<dbReference type="PATRIC" id="fig|1609981.3.peg.303"/>
<evidence type="ECO:0000259" key="18">
    <source>
        <dbReference type="PROSITE" id="PS50885"/>
    </source>
</evidence>
<dbReference type="PANTHER" id="PTHR45453:SF1">
    <property type="entry name" value="PHOSPHATE REGULON SENSOR PROTEIN PHOR"/>
    <property type="match status" value="1"/>
</dbReference>
<feature type="transmembrane region" description="Helical" evidence="15">
    <location>
        <begin position="172"/>
        <end position="191"/>
    </location>
</feature>
<dbReference type="InterPro" id="IPR013767">
    <property type="entry name" value="PAS_fold"/>
</dbReference>
<evidence type="ECO:0000256" key="8">
    <source>
        <dbReference type="ARBA" id="ARBA00022741"/>
    </source>
</evidence>
<dbReference type="GO" id="GO:0004721">
    <property type="term" value="F:phosphoprotein phosphatase activity"/>
    <property type="evidence" value="ECO:0007669"/>
    <property type="project" value="TreeGrafter"/>
</dbReference>
<dbReference type="PROSITE" id="PS50885">
    <property type="entry name" value="HAMP"/>
    <property type="match status" value="1"/>
</dbReference>
<dbReference type="Gene3D" id="3.30.450.20">
    <property type="entry name" value="PAS domain"/>
    <property type="match status" value="2"/>
</dbReference>
<dbReference type="Proteomes" id="UP000035268">
    <property type="component" value="Chromosome"/>
</dbReference>
<dbReference type="PRINTS" id="PR00344">
    <property type="entry name" value="BCTRLSENSOR"/>
</dbReference>
<dbReference type="Pfam" id="PF02518">
    <property type="entry name" value="HATPase_c"/>
    <property type="match status" value="1"/>
</dbReference>
<dbReference type="InterPro" id="IPR000014">
    <property type="entry name" value="PAS"/>
</dbReference>
<dbReference type="InterPro" id="IPR036890">
    <property type="entry name" value="HATPase_C_sf"/>
</dbReference>
<dbReference type="SMART" id="SM00387">
    <property type="entry name" value="HATPase_c"/>
    <property type="match status" value="1"/>
</dbReference>
<accession>A0A0G3EFJ4</accession>
<keyword evidence="8" id="KW-0547">Nucleotide-binding</keyword>
<dbReference type="SUPFAM" id="SSF158472">
    <property type="entry name" value="HAMP domain-like"/>
    <property type="match status" value="1"/>
</dbReference>
<keyword evidence="13 15" id="KW-0472">Membrane</keyword>
<dbReference type="FunFam" id="3.30.565.10:FF:000006">
    <property type="entry name" value="Sensor histidine kinase WalK"/>
    <property type="match status" value="1"/>
</dbReference>
<dbReference type="Gene3D" id="3.30.565.10">
    <property type="entry name" value="Histidine kinase-like ATPase, C-terminal domain"/>
    <property type="match status" value="1"/>
</dbReference>
<reference evidence="19 20" key="2">
    <citation type="journal article" date="2016" name="ISME J.">
        <title>Characterization of the first cultured representative of Verrucomicrobia subdivision 5 indicates the proposal of a novel phylum.</title>
        <authorList>
            <person name="Spring S."/>
            <person name="Bunk B."/>
            <person name="Sproer C."/>
            <person name="Schumann P."/>
            <person name="Rohde M."/>
            <person name="Tindall B.J."/>
            <person name="Klenk H.P."/>
        </authorList>
    </citation>
    <scope>NUCLEOTIDE SEQUENCE [LARGE SCALE GENOMIC DNA]</scope>
    <source>
        <strain evidence="19 20">L21-Fru-AB</strain>
    </source>
</reference>
<evidence type="ECO:0000313" key="20">
    <source>
        <dbReference type="Proteomes" id="UP000035268"/>
    </source>
</evidence>
<keyword evidence="6 19" id="KW-0808">Transferase</keyword>
<dbReference type="GO" id="GO:0005524">
    <property type="term" value="F:ATP binding"/>
    <property type="evidence" value="ECO:0007669"/>
    <property type="project" value="UniProtKB-KW"/>
</dbReference>
<proteinExistence type="predicted"/>
<dbReference type="CDD" id="cd00082">
    <property type="entry name" value="HisKA"/>
    <property type="match status" value="1"/>
</dbReference>
<dbReference type="Pfam" id="PF00512">
    <property type="entry name" value="HisKA"/>
    <property type="match status" value="1"/>
</dbReference>
<dbReference type="KEGG" id="vbl:L21SP4_00289"/>
<dbReference type="CDD" id="cd00075">
    <property type="entry name" value="HATPase"/>
    <property type="match status" value="1"/>
</dbReference>
<evidence type="ECO:0000256" key="5">
    <source>
        <dbReference type="ARBA" id="ARBA00022553"/>
    </source>
</evidence>
<name>A0A0G3EFJ4_9BACT</name>
<evidence type="ECO:0000256" key="11">
    <source>
        <dbReference type="ARBA" id="ARBA00022989"/>
    </source>
</evidence>
<evidence type="ECO:0000256" key="2">
    <source>
        <dbReference type="ARBA" id="ARBA00004651"/>
    </source>
</evidence>
<dbReference type="GO" id="GO:0006355">
    <property type="term" value="P:regulation of DNA-templated transcription"/>
    <property type="evidence" value="ECO:0007669"/>
    <property type="project" value="InterPro"/>
</dbReference>
<dbReference type="SMART" id="SM00388">
    <property type="entry name" value="HisKA"/>
    <property type="match status" value="1"/>
</dbReference>
<keyword evidence="10" id="KW-0067">ATP-binding</keyword>
<dbReference type="SMART" id="SM00091">
    <property type="entry name" value="PAS"/>
    <property type="match status" value="1"/>
</dbReference>
<dbReference type="InterPro" id="IPR050351">
    <property type="entry name" value="BphY/WalK/GraS-like"/>
</dbReference>
<feature type="transmembrane region" description="Helical" evidence="15">
    <location>
        <begin position="12"/>
        <end position="31"/>
    </location>
</feature>
<dbReference type="EC" id="2.7.13.3" evidence="3"/>
<feature type="domain" description="PAS" evidence="17">
    <location>
        <begin position="249"/>
        <end position="320"/>
    </location>
</feature>
<evidence type="ECO:0000256" key="1">
    <source>
        <dbReference type="ARBA" id="ARBA00000085"/>
    </source>
</evidence>
<evidence type="ECO:0000256" key="14">
    <source>
        <dbReference type="SAM" id="Coils"/>
    </source>
</evidence>
<comment type="catalytic activity">
    <reaction evidence="1">
        <text>ATP + protein L-histidine = ADP + protein N-phospho-L-histidine.</text>
        <dbReference type="EC" id="2.7.13.3"/>
    </reaction>
</comment>
<keyword evidence="14" id="KW-0175">Coiled coil</keyword>
<keyword evidence="4" id="KW-1003">Cell membrane</keyword>
<sequence>MSRRKLFWKLVPSYWLVLLCSLLVLTGYTYYSAQSVYFRELKTTLEARAEAVAERARTELIRDEREALDALCRTTAELLSARITVVDSEGRLVASSTGGMPSGEGLSARPELREALQGKRGAQTRYDHRQGRNLFFVAVPVANPNGEVIGAVRVARPVTDIRNTLDTMAGRILLAGLAVGVVAMVVGVVMARRISRPLEAMRLAAERYARGDFERKVPVPEIEEIGQLAQSMNWMAERLNENLNTIRQQQHELESVLSNMAEGVIAIDRNESIIKMNRAAGEMLRVHPGEARGRSVQEAIRYANLQDFISEMFASVMPREGDMTVYGERDRHFHVYGVRLLSNEHNVPDAGVLVVLHDVTRLRLLEQIRRDFVANVSHELKTPVTSIKGFVEMLSDSGAGDHGEQKRFLDIIARQARRLEAIITDLLTLSQVDDASERGELSFESCRILPLLEDARHLCETRARDRRMKIVIDCPHDFSAVANPHLIEQAVVNLLDNAVKYSEPGGQVRVRAAQHSGEARIEVSDQGQGIDRHHLDRLFERFYRVDKNRSRKMGGTGLGLAIVKHIMQVHEGHVEVESSPGEGSTFRLRFPLQSREGGDAAVN</sequence>
<feature type="coiled-coil region" evidence="14">
    <location>
        <begin position="229"/>
        <end position="256"/>
    </location>
</feature>